<sequence>MRILTKIIGRKDVKAELAKLNEKLKEKEFAELFSKELEERRISKEDFKRHFYSGGLMISIADDHRYGTLMIEKGATKESCDLKWLKHMIERVEYFQKNKIKQERKTNDVLTQFIKN</sequence>
<organism evidence="1 2">
    <name type="scientific">Vibrio cidicii</name>
    <dbReference type="NCBI Taxonomy" id="1763883"/>
    <lineage>
        <taxon>Bacteria</taxon>
        <taxon>Pseudomonadati</taxon>
        <taxon>Pseudomonadota</taxon>
        <taxon>Gammaproteobacteria</taxon>
        <taxon>Vibrionales</taxon>
        <taxon>Vibrionaceae</taxon>
        <taxon>Vibrio</taxon>
    </lineage>
</organism>
<evidence type="ECO:0000313" key="1">
    <source>
        <dbReference type="EMBL" id="KYN24882.1"/>
    </source>
</evidence>
<accession>A0A151JGR7</accession>
<dbReference type="Proteomes" id="UP000075349">
    <property type="component" value="Unassembled WGS sequence"/>
</dbReference>
<proteinExistence type="predicted"/>
<protein>
    <submittedName>
        <fullName evidence="1">Uncharacterized protein</fullName>
    </submittedName>
</protein>
<evidence type="ECO:0000313" key="2">
    <source>
        <dbReference type="Proteomes" id="UP000075349"/>
    </source>
</evidence>
<dbReference type="EMBL" id="LOMK01000001">
    <property type="protein sequence ID" value="KYN24882.1"/>
    <property type="molecule type" value="Genomic_DNA"/>
</dbReference>
<comment type="caution">
    <text evidence="1">The sequence shown here is derived from an EMBL/GenBank/DDBJ whole genome shotgun (WGS) entry which is preliminary data.</text>
</comment>
<reference evidence="2" key="1">
    <citation type="submission" date="2015-12" db="EMBL/GenBank/DDBJ databases">
        <authorList>
            <person name="Tarr C.L."/>
            <person name="Gladney L.M."/>
        </authorList>
    </citation>
    <scope>NUCLEOTIDE SEQUENCE [LARGE SCALE GENOMIC DNA]</scope>
    <source>
        <strain evidence="2">2756-81</strain>
    </source>
</reference>
<dbReference type="AlphaFoldDB" id="A0A151JGR7"/>
<name>A0A151JGR7_9VIBR</name>
<gene>
    <name evidence="1" type="ORF">AUQ44_03370</name>
</gene>